<protein>
    <submittedName>
        <fullName evidence="4">Uncharacterized protein LOC114246381</fullName>
    </submittedName>
</protein>
<proteinExistence type="predicted"/>
<keyword evidence="3" id="KW-1185">Reference proteome</keyword>
<gene>
    <name evidence="4" type="primary">LOC114246381</name>
</gene>
<dbReference type="Proteomes" id="UP000504629">
    <property type="component" value="Unplaced"/>
</dbReference>
<sequence>MTVLLKVSILLGIVCAVLGEKKIELQDIEEDNLKSEKETELGNSGHGLQTSSNSETGLIPLEFLKSGLLRYFQATPAPESRYLHQYSVSEAPERIQAPVVQPKPQFGTSATQQAMVGYLPNVPMQIYLVPQYYDQSGHERTPESAIQYTSAGATQAGDYQGQHEAVQTQTNYIEVPAYVTPTAKTYVPHYTSHVVNYTPRPTVAPQPTVSSVIYRPSILQYQAPAIVAQNSPAKQYYQNVQYTETTDIDEGQEHEDSNSNTHAEVTYQKVPAQEYHRHYPSRTPLREEYRHSTVPELPHPNSLLLKGSPSHLPKALPLYRPITQPVYSNAIHNTVFTPRPQSPPYASPFKRRPTSLLDSYIPSHVQIEYMRRGFAKNPAEAFEALSSGRHLTHSHAPPGNYERGFLPNQMYHTAGGGVTFGHYKRSPKGNSRQQK</sequence>
<feature type="region of interest" description="Disordered" evidence="1">
    <location>
        <begin position="416"/>
        <end position="435"/>
    </location>
</feature>
<evidence type="ECO:0000256" key="2">
    <source>
        <dbReference type="SAM" id="SignalP"/>
    </source>
</evidence>
<dbReference type="AlphaFoldDB" id="A0A6J2K2Z6"/>
<reference evidence="4" key="1">
    <citation type="submission" date="2025-08" db="UniProtKB">
        <authorList>
            <consortium name="RefSeq"/>
        </authorList>
    </citation>
    <scope>IDENTIFICATION</scope>
    <source>
        <tissue evidence="4">Silk gland</tissue>
    </source>
</reference>
<evidence type="ECO:0000256" key="1">
    <source>
        <dbReference type="SAM" id="MobiDB-lite"/>
    </source>
</evidence>
<dbReference type="KEGG" id="bman:114246381"/>
<evidence type="ECO:0000313" key="3">
    <source>
        <dbReference type="Proteomes" id="UP000504629"/>
    </source>
</evidence>
<accession>A0A6J2K2Z6</accession>
<name>A0A6J2K2Z6_BOMMA</name>
<dbReference type="OrthoDB" id="6776808at2759"/>
<feature type="chain" id="PRO_5026804485" evidence="2">
    <location>
        <begin position="20"/>
        <end position="435"/>
    </location>
</feature>
<organism evidence="3 4">
    <name type="scientific">Bombyx mandarina</name>
    <name type="common">Wild silk moth</name>
    <name type="synonym">Wild silkworm</name>
    <dbReference type="NCBI Taxonomy" id="7092"/>
    <lineage>
        <taxon>Eukaryota</taxon>
        <taxon>Metazoa</taxon>
        <taxon>Ecdysozoa</taxon>
        <taxon>Arthropoda</taxon>
        <taxon>Hexapoda</taxon>
        <taxon>Insecta</taxon>
        <taxon>Pterygota</taxon>
        <taxon>Neoptera</taxon>
        <taxon>Endopterygota</taxon>
        <taxon>Lepidoptera</taxon>
        <taxon>Glossata</taxon>
        <taxon>Ditrysia</taxon>
        <taxon>Bombycoidea</taxon>
        <taxon>Bombycidae</taxon>
        <taxon>Bombycinae</taxon>
        <taxon>Bombyx</taxon>
    </lineage>
</organism>
<dbReference type="GeneID" id="114246381"/>
<evidence type="ECO:0000313" key="4">
    <source>
        <dbReference type="RefSeq" id="XP_028034674.1"/>
    </source>
</evidence>
<dbReference type="RefSeq" id="XP_028034674.1">
    <property type="nucleotide sequence ID" value="XM_028178873.1"/>
</dbReference>
<feature type="signal peptide" evidence="2">
    <location>
        <begin position="1"/>
        <end position="19"/>
    </location>
</feature>
<keyword evidence="2" id="KW-0732">Signal</keyword>